<dbReference type="Proteomes" id="UP000011885">
    <property type="component" value="Unassembled WGS sequence"/>
</dbReference>
<dbReference type="SMART" id="SM00922">
    <property type="entry name" value="MR_MLE"/>
    <property type="match status" value="1"/>
</dbReference>
<comment type="caution">
    <text evidence="4">The sequence shown here is derived from an EMBL/GenBank/DDBJ whole genome shotgun (WGS) entry which is preliminary data.</text>
</comment>
<dbReference type="InterPro" id="IPR013342">
    <property type="entry name" value="Mandelate_racemase_C"/>
</dbReference>
<dbReference type="InterPro" id="IPR034593">
    <property type="entry name" value="DgoD-like"/>
</dbReference>
<dbReference type="SUPFAM" id="SSF51604">
    <property type="entry name" value="Enolase C-terminal domain-like"/>
    <property type="match status" value="1"/>
</dbReference>
<evidence type="ECO:0000313" key="4">
    <source>
        <dbReference type="EMBL" id="EMI57462.1"/>
    </source>
</evidence>
<keyword evidence="5" id="KW-1185">Reference proteome</keyword>
<feature type="region of interest" description="Disordered" evidence="2">
    <location>
        <begin position="67"/>
        <end position="101"/>
    </location>
</feature>
<protein>
    <submittedName>
        <fullName evidence="4">Galactonate dehydratase</fullName>
    </submittedName>
</protein>
<evidence type="ECO:0000259" key="3">
    <source>
        <dbReference type="SMART" id="SM00922"/>
    </source>
</evidence>
<evidence type="ECO:0000313" key="5">
    <source>
        <dbReference type="Proteomes" id="UP000011885"/>
    </source>
</evidence>
<dbReference type="Gene3D" id="3.20.20.120">
    <property type="entry name" value="Enolase-like C-terminal domain"/>
    <property type="match status" value="1"/>
</dbReference>
<dbReference type="PROSITE" id="PS00908">
    <property type="entry name" value="MR_MLE_1"/>
    <property type="match status" value="1"/>
</dbReference>
<feature type="domain" description="Mandelate racemase/muconate lactonizing enzyme C-terminal" evidence="3">
    <location>
        <begin position="249"/>
        <end position="344"/>
    </location>
</feature>
<reference evidence="4 5" key="1">
    <citation type="journal article" date="2013" name="Mar. Genomics">
        <title>Expression of sulfatases in Rhodopirellula baltica and the diversity of sulfatases in the genus Rhodopirellula.</title>
        <authorList>
            <person name="Wegner C.E."/>
            <person name="Richter-Heitmann T."/>
            <person name="Klindworth A."/>
            <person name="Klockow C."/>
            <person name="Richter M."/>
            <person name="Achstetter T."/>
            <person name="Glockner F.O."/>
            <person name="Harder J."/>
        </authorList>
    </citation>
    <scope>NUCLEOTIDE SEQUENCE [LARGE SCALE GENOMIC DNA]</scope>
    <source>
        <strain evidence="4 5">SM41</strain>
    </source>
</reference>
<dbReference type="SUPFAM" id="SSF54826">
    <property type="entry name" value="Enolase N-terminal domain-like"/>
    <property type="match status" value="1"/>
</dbReference>
<dbReference type="EMBL" id="ANOH01000091">
    <property type="protein sequence ID" value="EMI57462.1"/>
    <property type="molecule type" value="Genomic_DNA"/>
</dbReference>
<dbReference type="PANTHER" id="PTHR48080:SF2">
    <property type="entry name" value="D-GALACTONATE DEHYDRATASE"/>
    <property type="match status" value="1"/>
</dbReference>
<dbReference type="AlphaFoldDB" id="M5U7L0"/>
<evidence type="ECO:0000256" key="2">
    <source>
        <dbReference type="SAM" id="MobiDB-lite"/>
    </source>
</evidence>
<name>M5U7L0_9BACT</name>
<dbReference type="InterPro" id="IPR029017">
    <property type="entry name" value="Enolase-like_N"/>
</dbReference>
<dbReference type="InterPro" id="IPR013341">
    <property type="entry name" value="Mandelate_racemase_N_dom"/>
</dbReference>
<dbReference type="CDD" id="cd03316">
    <property type="entry name" value="MR_like"/>
    <property type="match status" value="1"/>
</dbReference>
<dbReference type="Pfam" id="PF02746">
    <property type="entry name" value="MR_MLE_N"/>
    <property type="match status" value="1"/>
</dbReference>
<organism evidence="4 5">
    <name type="scientific">Rhodopirellula sallentina SM41</name>
    <dbReference type="NCBI Taxonomy" id="1263870"/>
    <lineage>
        <taxon>Bacteria</taxon>
        <taxon>Pseudomonadati</taxon>
        <taxon>Planctomycetota</taxon>
        <taxon>Planctomycetia</taxon>
        <taxon>Pirellulales</taxon>
        <taxon>Pirellulaceae</taxon>
        <taxon>Rhodopirellula</taxon>
    </lineage>
</organism>
<keyword evidence="1" id="KW-0456">Lyase</keyword>
<dbReference type="Gene3D" id="3.30.390.10">
    <property type="entry name" value="Enolase-like, N-terminal domain"/>
    <property type="match status" value="1"/>
</dbReference>
<accession>M5U7L0</accession>
<gene>
    <name evidence="4" type="ORF">RSSM_01097</name>
</gene>
<evidence type="ECO:0000256" key="1">
    <source>
        <dbReference type="ARBA" id="ARBA00023239"/>
    </source>
</evidence>
<dbReference type="PATRIC" id="fig|1263870.3.peg.1188"/>
<proteinExistence type="predicted"/>
<dbReference type="InterPro" id="IPR029065">
    <property type="entry name" value="Enolase_C-like"/>
</dbReference>
<sequence length="485" mass="54758">MIEEGQLYYNTTSFQWAFFSSTRLAIRLDTPDRERMIRPALERRDVFLRSRLQLPIQMIEDMENQDWSPAVPTVSMSPSNRGLSPDESQPRESTSTAKRPTSTIKCIRTHHLRDHLEVPFGFSQWYYDTRNTLWVEIVAEDGTSGWGECYGPSEVYQTAIDRFYAPRLLNQNALATDALWHLMWRSSLDFARGGVMMGAMSGIDMALWDLRGKTLGLSVSELMGGRYVDEVPCYATGMYFKEMPEADLIQSIVEEASMYQQLGFQALKIKVGKNLAFDARQIESLRDALPNMTMMADSNHAFDLPEAIQIGRVLEENDFKWFEEPLSPEFEGQFRQLQDKLDMPIATGECEQTRYGFQRLLSTGGVQIAQPDLAYCGGPSEALKIRNLASSMGINVVPHCWGTMLNLASATHFLASGYREPGRKENAPPLLEYDRTPNALRDELFDVPVAVENGIARVPTGPGLGVKVNEDKMQSFVVQQTELKA</sequence>
<dbReference type="GO" id="GO:0016829">
    <property type="term" value="F:lyase activity"/>
    <property type="evidence" value="ECO:0007669"/>
    <property type="project" value="UniProtKB-KW"/>
</dbReference>
<dbReference type="SFLD" id="SFLDS00001">
    <property type="entry name" value="Enolase"/>
    <property type="match status" value="1"/>
</dbReference>
<feature type="compositionally biased region" description="Polar residues" evidence="2">
    <location>
        <begin position="91"/>
        <end position="101"/>
    </location>
</feature>
<dbReference type="PANTHER" id="PTHR48080">
    <property type="entry name" value="D-GALACTONATE DEHYDRATASE-RELATED"/>
    <property type="match status" value="1"/>
</dbReference>
<dbReference type="GO" id="GO:0009063">
    <property type="term" value="P:amino acid catabolic process"/>
    <property type="evidence" value="ECO:0007669"/>
    <property type="project" value="InterPro"/>
</dbReference>
<dbReference type="InterPro" id="IPR018110">
    <property type="entry name" value="Mandel_Rmase/mucon_lact_enz_CS"/>
</dbReference>
<dbReference type="InterPro" id="IPR036849">
    <property type="entry name" value="Enolase-like_C_sf"/>
</dbReference>
<dbReference type="Pfam" id="PF13378">
    <property type="entry name" value="MR_MLE_C"/>
    <property type="match status" value="1"/>
</dbReference>
<dbReference type="SFLD" id="SFLDG00179">
    <property type="entry name" value="mandelate_racemase"/>
    <property type="match status" value="1"/>
</dbReference>